<protein>
    <submittedName>
        <fullName evidence="3">N-6 DNA methylase</fullName>
    </submittedName>
</protein>
<name>A0A3E0GY76_9PSEU</name>
<organism evidence="3 4">
    <name type="scientific">Kutzneria buriramensis</name>
    <dbReference type="NCBI Taxonomy" id="1045776"/>
    <lineage>
        <taxon>Bacteria</taxon>
        <taxon>Bacillati</taxon>
        <taxon>Actinomycetota</taxon>
        <taxon>Actinomycetes</taxon>
        <taxon>Pseudonocardiales</taxon>
        <taxon>Pseudonocardiaceae</taxon>
        <taxon>Kutzneria</taxon>
    </lineage>
</organism>
<dbReference type="Pfam" id="PF02384">
    <property type="entry name" value="N6_Mtase"/>
    <property type="match status" value="1"/>
</dbReference>
<evidence type="ECO:0000313" key="3">
    <source>
        <dbReference type="EMBL" id="REH31070.1"/>
    </source>
</evidence>
<feature type="compositionally biased region" description="Low complexity" evidence="1">
    <location>
        <begin position="12"/>
        <end position="25"/>
    </location>
</feature>
<proteinExistence type="predicted"/>
<reference evidence="3 4" key="1">
    <citation type="submission" date="2018-08" db="EMBL/GenBank/DDBJ databases">
        <title>Genomic Encyclopedia of Archaeal and Bacterial Type Strains, Phase II (KMG-II): from individual species to whole genera.</title>
        <authorList>
            <person name="Goeker M."/>
        </authorList>
    </citation>
    <scope>NUCLEOTIDE SEQUENCE [LARGE SCALE GENOMIC DNA]</scope>
    <source>
        <strain evidence="3 4">DSM 45791</strain>
    </source>
</reference>
<sequence length="331" mass="35247">MTQEGARSATDAATGPARRSSSTRSSARHFPSDANAHAHTIVDAVIQAWWSAYGGSSLEVPLSTVAALALTVPRDPDGPDLADQILAWPTDKFDAFLRGVWTMFVRLRPDLWPRVHTLAAWLWSNPSATQVRAARAVAEAALRAGQLHLTGDRDRVCEVDLFGILWQDLSSRGSRAGTGQFFTPGCVTQLLGRLCPPEEHSSFHEPAVGTGGIVLGAARAMRELGRDPATVLWFCCDIDPTVAALCAVNTHIWGLPRVLVGVGDALLDNWLDRAVAEREMAVKTAQMTTGLNEARSALALLGACTPPGTPYAPEAPADNVDRGGTSTPDVA</sequence>
<dbReference type="OrthoDB" id="3618637at2"/>
<evidence type="ECO:0000256" key="1">
    <source>
        <dbReference type="SAM" id="MobiDB-lite"/>
    </source>
</evidence>
<dbReference type="EMBL" id="QUNO01000022">
    <property type="protein sequence ID" value="REH31070.1"/>
    <property type="molecule type" value="Genomic_DNA"/>
</dbReference>
<gene>
    <name evidence="3" type="ORF">BCF44_12293</name>
</gene>
<dbReference type="AlphaFoldDB" id="A0A3E0GY76"/>
<dbReference type="Gene3D" id="3.40.50.150">
    <property type="entry name" value="Vaccinia Virus protein VP39"/>
    <property type="match status" value="1"/>
</dbReference>
<dbReference type="RefSeq" id="WP_116180884.1">
    <property type="nucleotide sequence ID" value="NZ_CP144376.1"/>
</dbReference>
<keyword evidence="4" id="KW-1185">Reference proteome</keyword>
<keyword evidence="3" id="KW-0808">Transferase</keyword>
<dbReference type="GO" id="GO:0003677">
    <property type="term" value="F:DNA binding"/>
    <property type="evidence" value="ECO:0007669"/>
    <property type="project" value="InterPro"/>
</dbReference>
<feature type="domain" description="DNA methylase adenine-specific" evidence="2">
    <location>
        <begin position="176"/>
        <end position="270"/>
    </location>
</feature>
<evidence type="ECO:0000259" key="2">
    <source>
        <dbReference type="Pfam" id="PF02384"/>
    </source>
</evidence>
<keyword evidence="3" id="KW-0489">Methyltransferase</keyword>
<dbReference type="InterPro" id="IPR003356">
    <property type="entry name" value="DNA_methylase_A-5"/>
</dbReference>
<dbReference type="SUPFAM" id="SSF53335">
    <property type="entry name" value="S-adenosyl-L-methionine-dependent methyltransferases"/>
    <property type="match status" value="1"/>
</dbReference>
<accession>A0A3E0GY76</accession>
<dbReference type="InterPro" id="IPR029063">
    <property type="entry name" value="SAM-dependent_MTases_sf"/>
</dbReference>
<evidence type="ECO:0000313" key="4">
    <source>
        <dbReference type="Proteomes" id="UP000256269"/>
    </source>
</evidence>
<feature type="region of interest" description="Disordered" evidence="1">
    <location>
        <begin position="309"/>
        <end position="331"/>
    </location>
</feature>
<dbReference type="GO" id="GO:0032259">
    <property type="term" value="P:methylation"/>
    <property type="evidence" value="ECO:0007669"/>
    <property type="project" value="UniProtKB-KW"/>
</dbReference>
<comment type="caution">
    <text evidence="3">The sequence shown here is derived from an EMBL/GenBank/DDBJ whole genome shotgun (WGS) entry which is preliminary data.</text>
</comment>
<dbReference type="GO" id="GO:0008170">
    <property type="term" value="F:N-methyltransferase activity"/>
    <property type="evidence" value="ECO:0007669"/>
    <property type="project" value="InterPro"/>
</dbReference>
<feature type="region of interest" description="Disordered" evidence="1">
    <location>
        <begin position="1"/>
        <end position="30"/>
    </location>
</feature>
<dbReference type="Proteomes" id="UP000256269">
    <property type="component" value="Unassembled WGS sequence"/>
</dbReference>